<proteinExistence type="predicted"/>
<evidence type="ECO:0000256" key="1">
    <source>
        <dbReference type="SAM" id="MobiDB-lite"/>
    </source>
</evidence>
<gene>
    <name evidence="4" type="ORF">CP97_06470</name>
</gene>
<keyword evidence="5" id="KW-1185">Reference proteome</keyword>
<reference evidence="4 5" key="1">
    <citation type="journal article" date="2015" name="Int. J. Syst. Evol. Microbiol.">
        <title>Erythrobacter atlanticus sp. nov., a bacterium from ocean sediment able to degrade polycyclic aromatic hydrocarbons.</title>
        <authorList>
            <person name="Zhuang L."/>
            <person name="Liu Y."/>
            <person name="Wang L."/>
            <person name="Wang W."/>
            <person name="Shao Z."/>
        </authorList>
    </citation>
    <scope>NUCLEOTIDE SEQUENCE [LARGE SCALE GENOMIC DNA]</scope>
    <source>
        <strain evidence="5">s21-N3</strain>
    </source>
</reference>
<evidence type="ECO:0000313" key="5">
    <source>
        <dbReference type="Proteomes" id="UP000059113"/>
    </source>
</evidence>
<evidence type="ECO:0000259" key="3">
    <source>
        <dbReference type="Pfam" id="PF06904"/>
    </source>
</evidence>
<accession>A0A0H4VG01</accession>
<feature type="domain" description="Extensin-like C-terminal" evidence="3">
    <location>
        <begin position="59"/>
        <end position="235"/>
    </location>
</feature>
<keyword evidence="2" id="KW-0732">Signal</keyword>
<dbReference type="PROSITE" id="PS51257">
    <property type="entry name" value="PROKAR_LIPOPROTEIN"/>
    <property type="match status" value="1"/>
</dbReference>
<feature type="signal peptide" evidence="2">
    <location>
        <begin position="1"/>
        <end position="19"/>
    </location>
</feature>
<feature type="region of interest" description="Disordered" evidence="1">
    <location>
        <begin position="27"/>
        <end position="48"/>
    </location>
</feature>
<dbReference type="KEGG" id="ery:CP97_06470"/>
<sequence>MKIVMKRALTLGLGTLALAGCSVLPNGSPQRDSHDSRNTASSSRISNSAPIVRRGAEAQCLAQLGAAGAQFDALPDRYADHGCSTLNTVQMHALQGDYGRFEVGNLGPVTCPVSTAFAAWARYGVDRAARQVFGVPIQSIQTMGSYSCRNVAGTGRRSAHASADAIDVGGFVLSDGTRISVHSGWNGSSKEREFLRTVQRSACLRFGTVLGPDYNAAHRDHFHVEGVSSGSSYCR</sequence>
<dbReference type="EMBL" id="CP011310">
    <property type="protein sequence ID" value="AKQ41741.1"/>
    <property type="molecule type" value="Genomic_DNA"/>
</dbReference>
<dbReference type="Pfam" id="PF06904">
    <property type="entry name" value="Extensin-like_C"/>
    <property type="match status" value="1"/>
</dbReference>
<protein>
    <recommendedName>
        <fullName evidence="3">Extensin-like C-terminal domain-containing protein</fullName>
    </recommendedName>
</protein>
<feature type="compositionally biased region" description="Polar residues" evidence="1">
    <location>
        <begin position="38"/>
        <end position="48"/>
    </location>
</feature>
<dbReference type="AlphaFoldDB" id="A0A0H4VG01"/>
<dbReference type="PATRIC" id="fig|1648404.4.peg.1352"/>
<reference evidence="5" key="2">
    <citation type="submission" date="2015-04" db="EMBL/GenBank/DDBJ databases">
        <title>The complete genome sequence of Erythrobacter sp. s21-N3.</title>
        <authorList>
            <person name="Zhuang L."/>
            <person name="Liu Y."/>
            <person name="Shao Z."/>
        </authorList>
    </citation>
    <scope>NUCLEOTIDE SEQUENCE [LARGE SCALE GENOMIC DNA]</scope>
    <source>
        <strain evidence="5">s21-N3</strain>
    </source>
</reference>
<dbReference type="STRING" id="1648404.CP97_06470"/>
<name>A0A0H4VG01_9SPHN</name>
<organism evidence="4 5">
    <name type="scientific">Aurantiacibacter atlanticus</name>
    <dbReference type="NCBI Taxonomy" id="1648404"/>
    <lineage>
        <taxon>Bacteria</taxon>
        <taxon>Pseudomonadati</taxon>
        <taxon>Pseudomonadota</taxon>
        <taxon>Alphaproteobacteria</taxon>
        <taxon>Sphingomonadales</taxon>
        <taxon>Erythrobacteraceae</taxon>
        <taxon>Aurantiacibacter</taxon>
    </lineage>
</organism>
<evidence type="ECO:0000256" key="2">
    <source>
        <dbReference type="SAM" id="SignalP"/>
    </source>
</evidence>
<dbReference type="Proteomes" id="UP000059113">
    <property type="component" value="Chromosome"/>
</dbReference>
<evidence type="ECO:0000313" key="4">
    <source>
        <dbReference type="EMBL" id="AKQ41741.1"/>
    </source>
</evidence>
<feature type="chain" id="PRO_5005210760" description="Extensin-like C-terminal domain-containing protein" evidence="2">
    <location>
        <begin position="20"/>
        <end position="235"/>
    </location>
</feature>
<dbReference type="InterPro" id="IPR009683">
    <property type="entry name" value="Extensin-like_C"/>
</dbReference>